<keyword evidence="2" id="KW-0378">Hydrolase</keyword>
<dbReference type="EMBL" id="MRTF01000027">
    <property type="protein sequence ID" value="OME84220.1"/>
    <property type="molecule type" value="Genomic_DNA"/>
</dbReference>
<evidence type="ECO:0000313" key="2">
    <source>
        <dbReference type="EMBL" id="OME84220.1"/>
    </source>
</evidence>
<protein>
    <submittedName>
        <fullName evidence="2">HNH endonuclease</fullName>
    </submittedName>
</protein>
<dbReference type="Proteomes" id="UP000187074">
    <property type="component" value="Unassembled WGS sequence"/>
</dbReference>
<dbReference type="GO" id="GO:0004519">
    <property type="term" value="F:endonuclease activity"/>
    <property type="evidence" value="ECO:0007669"/>
    <property type="project" value="UniProtKB-KW"/>
</dbReference>
<proteinExistence type="predicted"/>
<evidence type="ECO:0000313" key="3">
    <source>
        <dbReference type="Proteomes" id="UP000187074"/>
    </source>
</evidence>
<dbReference type="GO" id="GO:0008270">
    <property type="term" value="F:zinc ion binding"/>
    <property type="evidence" value="ECO:0007669"/>
    <property type="project" value="InterPro"/>
</dbReference>
<dbReference type="RefSeq" id="WP_076326654.1">
    <property type="nucleotide sequence ID" value="NZ_MRTF01000027.1"/>
</dbReference>
<dbReference type="InterPro" id="IPR003615">
    <property type="entry name" value="HNH_nuc"/>
</dbReference>
<dbReference type="STRING" id="1401.BK123_33795"/>
<accession>A0A1R1AFF3</accession>
<reference evidence="2 3" key="1">
    <citation type="submission" date="2016-11" db="EMBL/GenBank/DDBJ databases">
        <title>Paenibacillus species isolates.</title>
        <authorList>
            <person name="Beno S.M."/>
        </authorList>
    </citation>
    <scope>NUCLEOTIDE SEQUENCE [LARGE SCALE GENOMIC DNA]</scope>
    <source>
        <strain evidence="2 3">FSL F4-0100</strain>
    </source>
</reference>
<comment type="caution">
    <text evidence="2">The sequence shown here is derived from an EMBL/GenBank/DDBJ whole genome shotgun (WGS) entry which is preliminary data.</text>
</comment>
<dbReference type="Pfam" id="PF01844">
    <property type="entry name" value="HNH"/>
    <property type="match status" value="1"/>
</dbReference>
<name>A0A1R1AFF3_PAELA</name>
<dbReference type="InterPro" id="IPR002711">
    <property type="entry name" value="HNH"/>
</dbReference>
<evidence type="ECO:0000259" key="1">
    <source>
        <dbReference type="SMART" id="SM00507"/>
    </source>
</evidence>
<dbReference type="SMART" id="SM00507">
    <property type="entry name" value="HNHc"/>
    <property type="match status" value="1"/>
</dbReference>
<dbReference type="CDD" id="cd00085">
    <property type="entry name" value="HNHc"/>
    <property type="match status" value="1"/>
</dbReference>
<dbReference type="OrthoDB" id="2662325at2"/>
<dbReference type="AlphaFoldDB" id="A0A1R1AFF3"/>
<dbReference type="Gene3D" id="1.10.30.50">
    <property type="match status" value="1"/>
</dbReference>
<gene>
    <name evidence="2" type="ORF">BK123_33795</name>
</gene>
<sequence>MAFSEKVKLEAKRRACFRCVICQEPFVEIHHILPQAHGGKDTIENTAPLCASCHDLYGGNPEKRKQIREMRDHWFELMEKRSNGEINILEPIPNNKHYKNMLKNKGIAIYHSVYKHEDFTESANILVKLLQNAQSQFPNQKRFLYLDIEDHRNNSGGFDHDMFELQTDFALGFLMQFLTTIHMPLGSVNNNKLQSNDVPKEFEVFRNEKLLLKKIRKESKSKHFILYPNEVD</sequence>
<organism evidence="2 3">
    <name type="scientific">Paenibacillus lautus</name>
    <name type="common">Bacillus lautus</name>
    <dbReference type="NCBI Taxonomy" id="1401"/>
    <lineage>
        <taxon>Bacteria</taxon>
        <taxon>Bacillati</taxon>
        <taxon>Bacillota</taxon>
        <taxon>Bacilli</taxon>
        <taxon>Bacillales</taxon>
        <taxon>Paenibacillaceae</taxon>
        <taxon>Paenibacillus</taxon>
    </lineage>
</organism>
<keyword evidence="2" id="KW-0255">Endonuclease</keyword>
<feature type="domain" description="HNH nuclease" evidence="1">
    <location>
        <begin position="6"/>
        <end position="55"/>
    </location>
</feature>
<keyword evidence="2" id="KW-0540">Nuclease</keyword>
<dbReference type="GO" id="GO:0003676">
    <property type="term" value="F:nucleic acid binding"/>
    <property type="evidence" value="ECO:0007669"/>
    <property type="project" value="InterPro"/>
</dbReference>